<comment type="similarity">
    <text evidence="2">Belongs to the RecX family.</text>
</comment>
<dbReference type="InterPro" id="IPR036388">
    <property type="entry name" value="WH-like_DNA-bd_sf"/>
</dbReference>
<reference evidence="6" key="1">
    <citation type="journal article" date="2014" name="Int. J. Syst. Evol. Microbiol.">
        <title>Complete genome sequence of Corynebacterium casei LMG S-19264T (=DSM 44701T), isolated from a smear-ripened cheese.</title>
        <authorList>
            <consortium name="US DOE Joint Genome Institute (JGI-PGF)"/>
            <person name="Walter F."/>
            <person name="Albersmeier A."/>
            <person name="Kalinowski J."/>
            <person name="Ruckert C."/>
        </authorList>
    </citation>
    <scope>NUCLEOTIDE SEQUENCE</scope>
    <source>
        <strain evidence="6">CGMCC 1.15758</strain>
    </source>
</reference>
<evidence type="ECO:0000313" key="6">
    <source>
        <dbReference type="EMBL" id="GGG06229.1"/>
    </source>
</evidence>
<dbReference type="Proteomes" id="UP000636949">
    <property type="component" value="Unassembled WGS sequence"/>
</dbReference>
<dbReference type="EMBL" id="BMJS01000041">
    <property type="protein sequence ID" value="GGG06229.1"/>
    <property type="molecule type" value="Genomic_DNA"/>
</dbReference>
<keyword evidence="4" id="KW-0963">Cytoplasm</keyword>
<evidence type="ECO:0000259" key="5">
    <source>
        <dbReference type="Pfam" id="PF21981"/>
    </source>
</evidence>
<comment type="subcellular location">
    <subcellularLocation>
        <location evidence="1">Cytoplasm</location>
    </subcellularLocation>
</comment>
<dbReference type="AlphaFoldDB" id="A0A8J2Z6N3"/>
<comment type="caution">
    <text evidence="6">The sequence shown here is derived from an EMBL/GenBank/DDBJ whole genome shotgun (WGS) entry which is preliminary data.</text>
</comment>
<evidence type="ECO:0000313" key="7">
    <source>
        <dbReference type="Proteomes" id="UP000636949"/>
    </source>
</evidence>
<protein>
    <recommendedName>
        <fullName evidence="3">Regulatory protein RecX</fullName>
    </recommendedName>
</protein>
<proteinExistence type="inferred from homology"/>
<dbReference type="OrthoDB" id="5624648at2"/>
<dbReference type="Pfam" id="PF21981">
    <property type="entry name" value="RecX_HTH3"/>
    <property type="match status" value="1"/>
</dbReference>
<dbReference type="GO" id="GO:0005737">
    <property type="term" value="C:cytoplasm"/>
    <property type="evidence" value="ECO:0007669"/>
    <property type="project" value="UniProtKB-SubCell"/>
</dbReference>
<evidence type="ECO:0000256" key="3">
    <source>
        <dbReference type="ARBA" id="ARBA00018111"/>
    </source>
</evidence>
<sequence length="112" mass="12756">MSLDNANITDNILLENKARRIIESNQDISTGALIDKLKKKAIPQSMIDKLVIVDEAQQLNNVLRRISSKYPLIKGKTDYDKKQKLLKYLLGKGFDYQLVQKGIDGYFNKNNG</sequence>
<feature type="domain" description="RecX third three-helical" evidence="5">
    <location>
        <begin position="66"/>
        <end position="101"/>
    </location>
</feature>
<reference evidence="6" key="2">
    <citation type="submission" date="2020-09" db="EMBL/GenBank/DDBJ databases">
        <authorList>
            <person name="Sun Q."/>
            <person name="Zhou Y."/>
        </authorList>
    </citation>
    <scope>NUCLEOTIDE SEQUENCE</scope>
    <source>
        <strain evidence="6">CGMCC 1.15758</strain>
    </source>
</reference>
<evidence type="ECO:0000256" key="1">
    <source>
        <dbReference type="ARBA" id="ARBA00004496"/>
    </source>
</evidence>
<dbReference type="RefSeq" id="WP_117003829.1">
    <property type="nucleotide sequence ID" value="NZ_BMJS01000041.1"/>
</dbReference>
<accession>A0A8J2Z6N3</accession>
<keyword evidence="7" id="KW-1185">Reference proteome</keyword>
<dbReference type="Gene3D" id="1.10.10.10">
    <property type="entry name" value="Winged helix-like DNA-binding domain superfamily/Winged helix DNA-binding domain"/>
    <property type="match status" value="1"/>
</dbReference>
<organism evidence="6 7">
    <name type="scientific">Cysteiniphilum litorale</name>
    <dbReference type="NCBI Taxonomy" id="2056700"/>
    <lineage>
        <taxon>Bacteria</taxon>
        <taxon>Pseudomonadati</taxon>
        <taxon>Pseudomonadota</taxon>
        <taxon>Gammaproteobacteria</taxon>
        <taxon>Thiotrichales</taxon>
        <taxon>Fastidiosibacteraceae</taxon>
        <taxon>Cysteiniphilum</taxon>
    </lineage>
</organism>
<evidence type="ECO:0000256" key="2">
    <source>
        <dbReference type="ARBA" id="ARBA00009695"/>
    </source>
</evidence>
<evidence type="ECO:0000256" key="4">
    <source>
        <dbReference type="ARBA" id="ARBA00022490"/>
    </source>
</evidence>
<name>A0A8J2Z6N3_9GAMM</name>
<dbReference type="InterPro" id="IPR053925">
    <property type="entry name" value="RecX_HTH_3rd"/>
</dbReference>
<gene>
    <name evidence="6" type="ORF">GCM10010995_24670</name>
</gene>